<comment type="caution">
    <text evidence="1">The sequence shown here is derived from an EMBL/GenBank/DDBJ whole genome shotgun (WGS) entry which is preliminary data.</text>
</comment>
<accession>A0AAW2GUU9</accession>
<reference evidence="1 2" key="1">
    <citation type="submission" date="2023-03" db="EMBL/GenBank/DDBJ databases">
        <title>High recombination rates correlate with genetic variation in Cardiocondyla obscurior ants.</title>
        <authorList>
            <person name="Errbii M."/>
        </authorList>
    </citation>
    <scope>NUCLEOTIDE SEQUENCE [LARGE SCALE GENOMIC DNA]</scope>
    <source>
        <strain evidence="1">Alpha-2009</strain>
        <tissue evidence="1">Whole body</tissue>
    </source>
</reference>
<gene>
    <name evidence="1" type="ORF">PUN28_002560</name>
</gene>
<evidence type="ECO:0008006" key="3">
    <source>
        <dbReference type="Google" id="ProtNLM"/>
    </source>
</evidence>
<keyword evidence="2" id="KW-1185">Reference proteome</keyword>
<dbReference type="Proteomes" id="UP001430953">
    <property type="component" value="Unassembled WGS sequence"/>
</dbReference>
<evidence type="ECO:0000313" key="1">
    <source>
        <dbReference type="EMBL" id="KAL0131050.1"/>
    </source>
</evidence>
<protein>
    <recommendedName>
        <fullName evidence="3">Transposase</fullName>
    </recommendedName>
</protein>
<proteinExistence type="predicted"/>
<organism evidence="1 2">
    <name type="scientific">Cardiocondyla obscurior</name>
    <dbReference type="NCBI Taxonomy" id="286306"/>
    <lineage>
        <taxon>Eukaryota</taxon>
        <taxon>Metazoa</taxon>
        <taxon>Ecdysozoa</taxon>
        <taxon>Arthropoda</taxon>
        <taxon>Hexapoda</taxon>
        <taxon>Insecta</taxon>
        <taxon>Pterygota</taxon>
        <taxon>Neoptera</taxon>
        <taxon>Endopterygota</taxon>
        <taxon>Hymenoptera</taxon>
        <taxon>Apocrita</taxon>
        <taxon>Aculeata</taxon>
        <taxon>Formicoidea</taxon>
        <taxon>Formicidae</taxon>
        <taxon>Myrmicinae</taxon>
        <taxon>Cardiocondyla</taxon>
    </lineage>
</organism>
<dbReference type="AlphaFoldDB" id="A0AAW2GUU9"/>
<sequence>MLLGAKETFMFTMIKHWKAHQNNLRRDCKKNAITFVSPYCLWNRFNHRLKADVNKEVDIYIEILCETIKRLHC</sequence>
<evidence type="ECO:0000313" key="2">
    <source>
        <dbReference type="Proteomes" id="UP001430953"/>
    </source>
</evidence>
<name>A0AAW2GUU9_9HYME</name>
<dbReference type="EMBL" id="JADYXP020000002">
    <property type="protein sequence ID" value="KAL0131050.1"/>
    <property type="molecule type" value="Genomic_DNA"/>
</dbReference>